<proteinExistence type="predicted"/>
<name>A0A8B9JEN2_ASTMX</name>
<sequence length="268" mass="31363">MNYSRPKLIYNWHKYREAEPKDYDISACPEGQKKLHKSTYKHFGTYINTEWTTTAEAQMSQYHLKKDYETREVPKSMVQASSFHTLESDRETGCKSVLPRHPPHYYEMDLCTTYALDYPPPHVITKEAVSVTGQTVDFRRRLSYFTDVADHRRWGQNTWQDMDGPQPRGSPDSSKEVWRHFEMGNGGKNDLSGQIMLRVTQSEKNSGSRDAVGERRCAIHQSFREIHAHVPTHVCLQLYEYGAHHQWERWPKRSEAKHLCPTSLIHPQ</sequence>
<protein>
    <submittedName>
        <fullName evidence="1">Uncharacterized protein</fullName>
    </submittedName>
</protein>
<dbReference type="InterPro" id="IPR027905">
    <property type="entry name" value="CFAP95"/>
</dbReference>
<reference evidence="1" key="1">
    <citation type="submission" date="2025-08" db="UniProtKB">
        <authorList>
            <consortium name="Ensembl"/>
        </authorList>
    </citation>
    <scope>IDENTIFICATION</scope>
</reference>
<organism evidence="1 2">
    <name type="scientific">Astyanax mexicanus</name>
    <name type="common">Blind cave fish</name>
    <name type="synonym">Astyanax fasciatus mexicanus</name>
    <dbReference type="NCBI Taxonomy" id="7994"/>
    <lineage>
        <taxon>Eukaryota</taxon>
        <taxon>Metazoa</taxon>
        <taxon>Chordata</taxon>
        <taxon>Craniata</taxon>
        <taxon>Vertebrata</taxon>
        <taxon>Euteleostomi</taxon>
        <taxon>Actinopterygii</taxon>
        <taxon>Neopterygii</taxon>
        <taxon>Teleostei</taxon>
        <taxon>Ostariophysi</taxon>
        <taxon>Characiformes</taxon>
        <taxon>Characoidei</taxon>
        <taxon>Acestrorhamphidae</taxon>
        <taxon>Acestrorhamphinae</taxon>
        <taxon>Astyanax</taxon>
    </lineage>
</organism>
<dbReference type="GO" id="GO:0005886">
    <property type="term" value="C:plasma membrane"/>
    <property type="evidence" value="ECO:0007669"/>
    <property type="project" value="TreeGrafter"/>
</dbReference>
<dbReference type="AlphaFoldDB" id="A0A8B9JEN2"/>
<dbReference type="PANTHER" id="PTHR35069">
    <property type="entry name" value="PROTEIN C9ORF135"/>
    <property type="match status" value="1"/>
</dbReference>
<dbReference type="PANTHER" id="PTHR35069:SF1">
    <property type="entry name" value="CILIA- AND FLAGELLA-ASSOCIATED PROTEIN 95"/>
    <property type="match status" value="1"/>
</dbReference>
<evidence type="ECO:0000313" key="2">
    <source>
        <dbReference type="Proteomes" id="UP000694621"/>
    </source>
</evidence>
<dbReference type="Pfam" id="PF15139">
    <property type="entry name" value="CFAP95"/>
    <property type="match status" value="1"/>
</dbReference>
<evidence type="ECO:0000313" key="1">
    <source>
        <dbReference type="Ensembl" id="ENSAMXP00005020418.1"/>
    </source>
</evidence>
<dbReference type="Proteomes" id="UP000694621">
    <property type="component" value="Unplaced"/>
</dbReference>
<dbReference type="Ensembl" id="ENSAMXT00005022573.1">
    <property type="protein sequence ID" value="ENSAMXP00005020418.1"/>
    <property type="gene ID" value="ENSAMXG00005010580.1"/>
</dbReference>
<accession>A0A8B9JEN2</accession>